<dbReference type="EMBL" id="CP002466">
    <property type="protein sequence ID" value="ADV80169.1"/>
    <property type="molecule type" value="Genomic_DNA"/>
</dbReference>
<evidence type="ECO:0008006" key="3">
    <source>
        <dbReference type="Google" id="ProtNLM"/>
    </source>
</evidence>
<sequence>MLEIWTDIRKRARKKDIKLPDIIPIVLYNGEEKLLDSIDYKEILFKIYHL</sequence>
<reference evidence="1 2" key="1">
    <citation type="submission" date="2011-01" db="EMBL/GenBank/DDBJ databases">
        <title>Complete sequence of Thermoanaerobacter brockii finnii Ako-1.</title>
        <authorList>
            <consortium name="US DOE Joint Genome Institute"/>
            <person name="Lucas S."/>
            <person name="Copeland A."/>
            <person name="Lapidus A."/>
            <person name="Cheng J.-F."/>
            <person name="Goodwin L."/>
            <person name="Pitluck S."/>
            <person name="Chertkov O."/>
            <person name="Munk C."/>
            <person name="Detter J.C."/>
            <person name="Han C."/>
            <person name="Tapia R."/>
            <person name="Land M."/>
            <person name="Hauser L."/>
            <person name="Kyrpides N."/>
            <person name="Ivanova N."/>
            <person name="Mikhailova N."/>
            <person name="Pagani I."/>
            <person name="Hemme C.L."/>
            <person name="Woyke T."/>
        </authorList>
    </citation>
    <scope>NUCLEOTIDE SEQUENCE [LARGE SCALE GENOMIC DNA]</scope>
    <source>
        <strain evidence="2">ATCC 43586 / DSM 3389 / AKO-1</strain>
    </source>
</reference>
<dbReference type="KEGG" id="tbo:Thebr_1610"/>
<dbReference type="AlphaFoldDB" id="E8UV48"/>
<proteinExistence type="predicted"/>
<dbReference type="RefSeq" id="WP_003867764.1">
    <property type="nucleotide sequence ID" value="NC_014964.1"/>
</dbReference>
<name>E8UV48_THEBF</name>
<evidence type="ECO:0000313" key="2">
    <source>
        <dbReference type="Proteomes" id="UP000002062"/>
    </source>
</evidence>
<dbReference type="Proteomes" id="UP000002062">
    <property type="component" value="Chromosome"/>
</dbReference>
<dbReference type="HOGENOM" id="CLU_3123691_0_0_9"/>
<protein>
    <recommendedName>
        <fullName evidence="3">Transposase (putative) YhgA-like domain-containing protein</fullName>
    </recommendedName>
</protein>
<organism evidence="1 2">
    <name type="scientific">Thermoanaerobacter brockii subsp. finnii (strain ATCC 43586 / DSM 3389 / AKO-1)</name>
    <name type="common">Thermoanaerobacter finnii</name>
    <dbReference type="NCBI Taxonomy" id="509193"/>
    <lineage>
        <taxon>Bacteria</taxon>
        <taxon>Bacillati</taxon>
        <taxon>Bacillota</taxon>
        <taxon>Clostridia</taxon>
        <taxon>Thermoanaerobacterales</taxon>
        <taxon>Thermoanaerobacteraceae</taxon>
        <taxon>Thermoanaerobacter</taxon>
    </lineage>
</organism>
<gene>
    <name evidence="1" type="ordered locus">Thebr_1610</name>
</gene>
<evidence type="ECO:0000313" key="1">
    <source>
        <dbReference type="EMBL" id="ADV80169.1"/>
    </source>
</evidence>
<keyword evidence="2" id="KW-1185">Reference proteome</keyword>
<accession>E8UV48</accession>